<sequence>MLTIPCQPGQYPAPPSTLALSGRERAGWAVSNDLHPSFKNMSVKRIGESVGVACVELPVHHHIIESASTRTCCMLVSMMIVLILFIFMFMFMFILVVHVHGCSWMFMDVHGCSWMFMDVHGCSWMFMDVHGCSWMFMDVHGCSWMFMDVYFIYAMVQLSTHEVTGLAM</sequence>
<dbReference type="RefSeq" id="XP_020077155.1">
    <property type="nucleotide sequence ID" value="XM_020223019.1"/>
</dbReference>
<protein>
    <submittedName>
        <fullName evidence="2">Uncharacterized protein</fullName>
    </submittedName>
</protein>
<dbReference type="GeneID" id="30997568"/>
<keyword evidence="1" id="KW-0812">Transmembrane</keyword>
<dbReference type="EMBL" id="KV454540">
    <property type="protein sequence ID" value="ODV68088.1"/>
    <property type="molecule type" value="Genomic_DNA"/>
</dbReference>
<accession>A0A1E4RLE7</accession>
<proteinExistence type="predicted"/>
<dbReference type="OrthoDB" id="9219244at2759"/>
<dbReference type="Proteomes" id="UP000095085">
    <property type="component" value="Unassembled WGS sequence"/>
</dbReference>
<feature type="transmembrane region" description="Helical" evidence="1">
    <location>
        <begin position="74"/>
        <end position="97"/>
    </location>
</feature>
<gene>
    <name evidence="2" type="ORF">HYPBUDRAFT_202234</name>
</gene>
<dbReference type="AlphaFoldDB" id="A0A1E4RLE7"/>
<name>A0A1E4RLE7_9ASCO</name>
<evidence type="ECO:0000313" key="2">
    <source>
        <dbReference type="EMBL" id="ODV68088.1"/>
    </source>
</evidence>
<keyword evidence="1" id="KW-0472">Membrane</keyword>
<organism evidence="2 3">
    <name type="scientific">Hyphopichia burtonii NRRL Y-1933</name>
    <dbReference type="NCBI Taxonomy" id="984485"/>
    <lineage>
        <taxon>Eukaryota</taxon>
        <taxon>Fungi</taxon>
        <taxon>Dikarya</taxon>
        <taxon>Ascomycota</taxon>
        <taxon>Saccharomycotina</taxon>
        <taxon>Pichiomycetes</taxon>
        <taxon>Debaryomycetaceae</taxon>
        <taxon>Hyphopichia</taxon>
    </lineage>
</organism>
<evidence type="ECO:0000256" key="1">
    <source>
        <dbReference type="SAM" id="Phobius"/>
    </source>
</evidence>
<keyword evidence="3" id="KW-1185">Reference proteome</keyword>
<keyword evidence="1" id="KW-1133">Transmembrane helix</keyword>
<evidence type="ECO:0000313" key="3">
    <source>
        <dbReference type="Proteomes" id="UP000095085"/>
    </source>
</evidence>
<reference evidence="3" key="1">
    <citation type="submission" date="2016-05" db="EMBL/GenBank/DDBJ databases">
        <title>Comparative genomics of biotechnologically important yeasts.</title>
        <authorList>
            <consortium name="DOE Joint Genome Institute"/>
            <person name="Riley R."/>
            <person name="Haridas S."/>
            <person name="Wolfe K.H."/>
            <person name="Lopes M.R."/>
            <person name="Hittinger C.T."/>
            <person name="Goker M."/>
            <person name="Salamov A."/>
            <person name="Wisecaver J."/>
            <person name="Long T.M."/>
            <person name="Aerts A.L."/>
            <person name="Barry K."/>
            <person name="Choi C."/>
            <person name="Clum A."/>
            <person name="Coughlan A.Y."/>
            <person name="Deshpande S."/>
            <person name="Douglass A.P."/>
            <person name="Hanson S.J."/>
            <person name="Klenk H.-P."/>
            <person name="Labutti K."/>
            <person name="Lapidus A."/>
            <person name="Lindquist E."/>
            <person name="Lipzen A."/>
            <person name="Meier-Kolthoff J.P."/>
            <person name="Ohm R.A."/>
            <person name="Otillar R.P."/>
            <person name="Pangilinan J."/>
            <person name="Peng Y."/>
            <person name="Rokas A."/>
            <person name="Rosa C.A."/>
            <person name="Scheuner C."/>
            <person name="Sibirny A.A."/>
            <person name="Slot J.C."/>
            <person name="Stielow J.B."/>
            <person name="Sun H."/>
            <person name="Kurtzman C.P."/>
            <person name="Blackwell M."/>
            <person name="Grigoriev I.V."/>
            <person name="Jeffries T.W."/>
        </authorList>
    </citation>
    <scope>NUCLEOTIDE SEQUENCE [LARGE SCALE GENOMIC DNA]</scope>
    <source>
        <strain evidence="3">NRRL Y-1933</strain>
    </source>
</reference>